<dbReference type="Gene3D" id="3.40.1360.10">
    <property type="match status" value="1"/>
</dbReference>
<dbReference type="InterPro" id="IPR034154">
    <property type="entry name" value="TOPRIM_DnaG/twinkle"/>
</dbReference>
<reference evidence="2 3" key="1">
    <citation type="journal article" date="2020" name="ISME J.">
        <title>Comparative genomics reveals insights into cyanobacterial evolution and habitat adaptation.</title>
        <authorList>
            <person name="Chen M.Y."/>
            <person name="Teng W.K."/>
            <person name="Zhao L."/>
            <person name="Hu C.X."/>
            <person name="Zhou Y.K."/>
            <person name="Han B.P."/>
            <person name="Song L.R."/>
            <person name="Shu W.S."/>
        </authorList>
    </citation>
    <scope>NUCLEOTIDE SEQUENCE [LARGE SCALE GENOMIC DNA]</scope>
    <source>
        <strain evidence="2 3">FACHB-248</strain>
    </source>
</reference>
<dbReference type="Proteomes" id="UP000660380">
    <property type="component" value="Unassembled WGS sequence"/>
</dbReference>
<feature type="domain" description="DUF3854" evidence="1">
    <location>
        <begin position="169"/>
        <end position="305"/>
    </location>
</feature>
<accession>A0ABR8GWX7</accession>
<dbReference type="EMBL" id="JACJTA010000064">
    <property type="protein sequence ID" value="MBD2607461.1"/>
    <property type="molecule type" value="Genomic_DNA"/>
</dbReference>
<organism evidence="2 3">
    <name type="scientific">Scytonema hofmannii FACHB-248</name>
    <dbReference type="NCBI Taxonomy" id="1842502"/>
    <lineage>
        <taxon>Bacteria</taxon>
        <taxon>Bacillati</taxon>
        <taxon>Cyanobacteriota</taxon>
        <taxon>Cyanophyceae</taxon>
        <taxon>Nostocales</taxon>
        <taxon>Scytonemataceae</taxon>
        <taxon>Scytonema</taxon>
    </lineage>
</organism>
<comment type="caution">
    <text evidence="2">The sequence shown here is derived from an EMBL/GenBank/DDBJ whole genome shotgun (WGS) entry which is preliminary data.</text>
</comment>
<dbReference type="PANTHER" id="PTHR34985:SF1">
    <property type="entry name" value="SLR0554 PROTEIN"/>
    <property type="match status" value="1"/>
</dbReference>
<protein>
    <submittedName>
        <fullName evidence="2">DUF3854 domain-containing protein</fullName>
    </submittedName>
</protein>
<dbReference type="Pfam" id="PF12965">
    <property type="entry name" value="DUF3854"/>
    <property type="match status" value="1"/>
</dbReference>
<dbReference type="InterPro" id="IPR024385">
    <property type="entry name" value="DUF3854"/>
</dbReference>
<dbReference type="NCBIfam" id="NF042913">
    <property type="entry name" value="CyRepA1"/>
    <property type="match status" value="1"/>
</dbReference>
<gene>
    <name evidence="2" type="ORF">H6G81_23765</name>
</gene>
<dbReference type="InterPro" id="IPR049996">
    <property type="entry name" value="Slr7037-like"/>
</dbReference>
<evidence type="ECO:0000313" key="3">
    <source>
        <dbReference type="Proteomes" id="UP000660380"/>
    </source>
</evidence>
<proteinExistence type="predicted"/>
<dbReference type="PANTHER" id="PTHR34985">
    <property type="entry name" value="SLR0554 PROTEIN"/>
    <property type="match status" value="1"/>
</dbReference>
<evidence type="ECO:0000313" key="2">
    <source>
        <dbReference type="EMBL" id="MBD2607461.1"/>
    </source>
</evidence>
<dbReference type="CDD" id="cd01029">
    <property type="entry name" value="TOPRIM_primases"/>
    <property type="match status" value="1"/>
</dbReference>
<dbReference type="RefSeq" id="WP_051502700.1">
    <property type="nucleotide sequence ID" value="NZ_JACJTA010000064.1"/>
</dbReference>
<name>A0ABR8GWX7_9CYAN</name>
<evidence type="ECO:0000259" key="1">
    <source>
        <dbReference type="Pfam" id="PF12965"/>
    </source>
</evidence>
<keyword evidence="3" id="KW-1185">Reference proteome</keyword>
<sequence>MKTPPDNIEQNHCSEWLSSGVDPGIIALNVRSVEGELSGVGGEYSLPVAEFLNIPIRPGRWINRQGFKDEGKLNRLSWARSASGWLCRGLDPQNNWQQMHWGCFKADSPWIHCDGDKKKPRKYEHPQGEPTRAFFLRVPLNVWQLVAERYNVPMPENIVVDSLGEAIGFWAWVLEKEIPLIITEGAKKAAALLTLGFAAVGLPGINSGYRKTQESGEQNNYHLIPDLKPFATTLNPIPGFKPFDGRDIYICFDNDPKPTTKRNVVIATCRLGKLFSDTHSTVRVIQLNGEEKGCDDWIVAHGQEAFEKLYQKAKTLRLYRITNRVSGLTYKPDLVLNQRYLGELPRTESGLAFVKSPKGTGKTESLDKLVTEAIGIGRPIISLTHRIQLGRHLCDRLGLTWISDKDPVLGRRFVGLCIDSLWKLNPENYRNAILILDEIEQVIWHVLNSTTCRQRRTEILKKLKQFINTILSTGGLIIGLDADLSDRSIDYLLELIEGEIKPSPWICENKYKPETKTKVVFYDYRNPSRIVRQLEESLADGEKLYICADSRDGTFSTTGLTQKLQKRFPTLRILCVDANTTSTLGHQAVGFVDKINEEITNWDVVICSPSIGSGVSIDVKGHFDKVFGIFIGVIPDWEARQALARVREPVERHVWCAKLGVGFVNKSIRSTNYKIIVSLLINNAKYNFIRAELTPPSQNVDDFLKGHFEPAHIKTWAKNAAEINASIWHYGECMFEGLKEEGCTVEVKSDNELNRKLDEICSELQALNNRECSDEDYWRMSELDKERQKIVDILKLEQNKDALIRQELKSTSLDRKETKYKNVSKVPLPTEEEYEELASKIVKTQKEKCQEQKYTLEQMYASAVPITPELVKKTEEKKYHTRIQLDFFRTHNPEFSKLYDRKQVSHQIECGEQIYLPDLKNITLQVDSFKALKIEEWIKPGIVVTKDSPELLSYLEWVLGFRRDIHKIFGINLNNHVPTHNDETVVDPIGMLNRLLELVALKYTSEQRNGKRGEKRLRTYTLDETLLNDERVQIFPKWKEKWLDEFLKSQETANPLIWSEKCITMIPCPADSNNITIQKVLDTNSGVLDTNSEVLDTNSEVLDTNSGVLDTTPEVLDTNEIYSPQPKEKTWAKQLQEGAVVRWTQKTGKWIVKVLGTATAYLQCLDGSWQQWCWDLNELVAD</sequence>